<dbReference type="Proteomes" id="UP000283374">
    <property type="component" value="Unassembled WGS sequence"/>
</dbReference>
<dbReference type="AlphaFoldDB" id="A0A413RKU5"/>
<comment type="caution">
    <text evidence="2">The sequence shown here is derived from an EMBL/GenBank/DDBJ whole genome shotgun (WGS) entry which is preliminary data.</text>
</comment>
<dbReference type="RefSeq" id="WP_118767442.1">
    <property type="nucleotide sequence ID" value="NZ_QWKP01000199.1"/>
</dbReference>
<evidence type="ECO:0000256" key="1">
    <source>
        <dbReference type="SAM" id="SignalP"/>
    </source>
</evidence>
<evidence type="ECO:0000313" key="2">
    <source>
        <dbReference type="EMBL" id="RHA40081.1"/>
    </source>
</evidence>
<keyword evidence="3" id="KW-1185">Reference proteome</keyword>
<protein>
    <submittedName>
        <fullName evidence="2">Uncharacterized protein</fullName>
    </submittedName>
</protein>
<accession>A0A413RKU5</accession>
<sequence length="179" mass="18301">MGAKLTAGVLGGTLVVLAVSAAASVQVLGQQSVGTGDAAAGRYAAARSADVARWLDPPDAEKYSAKQLVAAMLAAKATDGAVIAFPVPQEATGTLTAAPITWRGSTSTTSGARVTVRIDADLTIRANRVVGATRQIDSTAARCFVYTVQKGSVTHVRDVRCPRPDQAMKPPKAAALPTT</sequence>
<dbReference type="OrthoDB" id="4828584at2"/>
<keyword evidence="1" id="KW-0732">Signal</keyword>
<reference evidence="2 3" key="1">
    <citation type="submission" date="2018-08" db="EMBL/GenBank/DDBJ databases">
        <title>Cellulomonas rhizosphaerae sp. nov., a novel actinomycete isolated from soil.</title>
        <authorList>
            <person name="Tian Y."/>
        </authorList>
    </citation>
    <scope>NUCLEOTIDE SEQUENCE [LARGE SCALE GENOMIC DNA]</scope>
    <source>
        <strain evidence="2 3">NEAU-TCZ24</strain>
    </source>
</reference>
<name>A0A413RKU5_9CELL</name>
<gene>
    <name evidence="2" type="ORF">D1825_10860</name>
</gene>
<dbReference type="EMBL" id="QWKP01000199">
    <property type="protein sequence ID" value="RHA40081.1"/>
    <property type="molecule type" value="Genomic_DNA"/>
</dbReference>
<evidence type="ECO:0000313" key="3">
    <source>
        <dbReference type="Proteomes" id="UP000283374"/>
    </source>
</evidence>
<feature type="chain" id="PRO_5039143874" evidence="1">
    <location>
        <begin position="22"/>
        <end position="179"/>
    </location>
</feature>
<feature type="signal peptide" evidence="1">
    <location>
        <begin position="1"/>
        <end position="21"/>
    </location>
</feature>
<organism evidence="2 3">
    <name type="scientific">Cellulomonas rhizosphaerae</name>
    <dbReference type="NCBI Taxonomy" id="2293719"/>
    <lineage>
        <taxon>Bacteria</taxon>
        <taxon>Bacillati</taxon>
        <taxon>Actinomycetota</taxon>
        <taxon>Actinomycetes</taxon>
        <taxon>Micrococcales</taxon>
        <taxon>Cellulomonadaceae</taxon>
        <taxon>Cellulomonas</taxon>
    </lineage>
</organism>
<proteinExistence type="predicted"/>